<accession>A0A4R2IWR4</accession>
<sequence>MAGRGRRWLGAAAGVVVALAVGLVVIAPAGQAQTLADPAGTVSVNRIPSLMPRITILGASSAGMLYSVERPPYEGAYKFTYLKPAGGAPYEVSSDFRFLAGDKAYAPFNPDGKIRYLTVGSTTVRRCDDAPQPATSFRSAQGAAFTSFGWLSEDGQRVAADATGCRVIGQAPGIGTYTLAAADQTGYVVVANEASDGSLTLEYRSYAAPDQPQVIQTGGRSRYAQGFDLAGAVVTWAQLAYDEPGIKSSYVVRSSTTGGPATVSRVDDFRVHTTAIAGAATGWAGCDDMWTQCRAGTIGAGSALDGSVSVASDGSRFLVDTYGASPGIDAMQVVASGQPRTRIATVGLLPPETRNVAIGASTVAYVDNQGQVGEAPRLTLSRRTFTKSGTAFSLAAQKTVAEVGDSRIARDGRRTAYVDKGGDLWLITDDGVKTRMFDGQAKVAVVQRLNSLPFRLSGSRFLWVKGLYTGVNCDPGICWDTYDNLRLMLFDVRTGLNTDLGAFAGDRPAALWGSYLVYADSSNRIYRKDLSSGAVVQVKGVGTPRVVGLDVNGSIVGWATCTGNDNYGNCATSKIGYRIMTGSAVVERASQHTGSIRLTSGYLFHDTQQTLDDPRVLRAWRLGTSTVTAIGPTDTPYDAFDESVAWSGLDRIAKLTPVAAFTARPRYLGNALGSATLTPNGDGKSDQWTPEFAISKALPTCKITITSGATVKRTLSCATTVGAARVAWNGRDSAGRLVPKGRYTWTLTGSDADGSLLWWTGSATPIRGTVTVA</sequence>
<dbReference type="RefSeq" id="WP_132145429.1">
    <property type="nucleotide sequence ID" value="NZ_SLWR01000002.1"/>
</dbReference>
<evidence type="ECO:0000313" key="2">
    <source>
        <dbReference type="EMBL" id="TCO50233.1"/>
    </source>
</evidence>
<dbReference type="OrthoDB" id="3275941at2"/>
<proteinExistence type="predicted"/>
<protein>
    <recommendedName>
        <fullName evidence="1">Ig-like domain-containing protein</fullName>
    </recommendedName>
</protein>
<dbReference type="InterPro" id="IPR007110">
    <property type="entry name" value="Ig-like_dom"/>
</dbReference>
<gene>
    <name evidence="2" type="ORF">EV646_102307</name>
</gene>
<dbReference type="EMBL" id="SLWR01000002">
    <property type="protein sequence ID" value="TCO50233.1"/>
    <property type="molecule type" value="Genomic_DNA"/>
</dbReference>
<evidence type="ECO:0000313" key="3">
    <source>
        <dbReference type="Proteomes" id="UP000295573"/>
    </source>
</evidence>
<organism evidence="2 3">
    <name type="scientific">Kribbella antiqua</name>
    <dbReference type="NCBI Taxonomy" id="2512217"/>
    <lineage>
        <taxon>Bacteria</taxon>
        <taxon>Bacillati</taxon>
        <taxon>Actinomycetota</taxon>
        <taxon>Actinomycetes</taxon>
        <taxon>Propionibacteriales</taxon>
        <taxon>Kribbellaceae</taxon>
        <taxon>Kribbella</taxon>
    </lineage>
</organism>
<name>A0A4R2IWR4_9ACTN</name>
<comment type="caution">
    <text evidence="2">The sequence shown here is derived from an EMBL/GenBank/DDBJ whole genome shotgun (WGS) entry which is preliminary data.</text>
</comment>
<feature type="domain" description="Ig-like" evidence="1">
    <location>
        <begin position="690"/>
        <end position="773"/>
    </location>
</feature>
<dbReference type="Proteomes" id="UP000295573">
    <property type="component" value="Unassembled WGS sequence"/>
</dbReference>
<dbReference type="Pfam" id="PF13860">
    <property type="entry name" value="FlgD_ig"/>
    <property type="match status" value="1"/>
</dbReference>
<keyword evidence="3" id="KW-1185">Reference proteome</keyword>
<reference evidence="2 3" key="1">
    <citation type="journal article" date="2015" name="Stand. Genomic Sci.">
        <title>Genomic Encyclopedia of Bacterial and Archaeal Type Strains, Phase III: the genomes of soil and plant-associated and newly described type strains.</title>
        <authorList>
            <person name="Whitman W.B."/>
            <person name="Woyke T."/>
            <person name="Klenk H.P."/>
            <person name="Zhou Y."/>
            <person name="Lilburn T.G."/>
            <person name="Beck B.J."/>
            <person name="De Vos P."/>
            <person name="Vandamme P."/>
            <person name="Eisen J.A."/>
            <person name="Garrity G."/>
            <person name="Hugenholtz P."/>
            <person name="Kyrpides N.C."/>
        </authorList>
    </citation>
    <scope>NUCLEOTIDE SEQUENCE [LARGE SCALE GENOMIC DNA]</scope>
    <source>
        <strain evidence="2 3">VKM Ac-2541</strain>
    </source>
</reference>
<dbReference type="Gene3D" id="2.60.40.4070">
    <property type="match status" value="1"/>
</dbReference>
<dbReference type="PROSITE" id="PS50835">
    <property type="entry name" value="IG_LIKE"/>
    <property type="match status" value="1"/>
</dbReference>
<evidence type="ECO:0000259" key="1">
    <source>
        <dbReference type="PROSITE" id="PS50835"/>
    </source>
</evidence>
<dbReference type="InterPro" id="IPR025965">
    <property type="entry name" value="FlgD/Vpr_Ig-like"/>
</dbReference>
<dbReference type="AlphaFoldDB" id="A0A4R2IWR4"/>